<sequence length="391" mass="44671">MVKKANEKWHICTNYTDLNKACPKDPYPLPSIDRLVDGASGSTLLNETKTAFITNVGAYCYKVMPFGLKNAGVTYQHLMDWIFEGLIGDNIDVYIDDMVVKSATTVDHFKAMGRVFQVLRKHRLKLNPEKCSFRVQAGKFLGFMLTERGIEANLEKFQAIINIRSRQTVKEVQQLTGRITWRWRPYIQHSQKRRLVYLDDRERRSVLKVEGSTSHPPNIDETNTWDPFINIHLGCGGCSKCNDATGERRKIAPHIFHKQSPLRRKKEIPEDREGGPRPSDRISKTVPLLSRALDNRKDRPANQVGTQEARPVRTDGEMERSIIRGPHKGPSTGRLPHRNDNRKSRNRWFLSVDEISNQTGSGAEVILEGSNEVLIEQSLHFEFKASNNQAE</sequence>
<keyword evidence="4" id="KW-1185">Reference proteome</keyword>
<gene>
    <name evidence="3" type="primary">pol</name>
    <name evidence="3" type="ORF">CR513_33630</name>
</gene>
<evidence type="ECO:0000313" key="3">
    <source>
        <dbReference type="EMBL" id="RDX85213.1"/>
    </source>
</evidence>
<feature type="compositionally biased region" description="Basic and acidic residues" evidence="1">
    <location>
        <begin position="267"/>
        <end position="283"/>
    </location>
</feature>
<feature type="compositionally biased region" description="Basic and acidic residues" evidence="1">
    <location>
        <begin position="310"/>
        <end position="322"/>
    </location>
</feature>
<feature type="domain" description="Reverse transcriptase" evidence="2">
    <location>
        <begin position="50"/>
        <end position="144"/>
    </location>
</feature>
<feature type="compositionally biased region" description="Basic residues" evidence="1">
    <location>
        <begin position="252"/>
        <end position="266"/>
    </location>
</feature>
<protein>
    <submittedName>
        <fullName evidence="3">Retrovirus-related Pol polyprotein from transposon 17.6</fullName>
    </submittedName>
</protein>
<dbReference type="InterPro" id="IPR000477">
    <property type="entry name" value="RT_dom"/>
</dbReference>
<dbReference type="Gene3D" id="3.30.70.270">
    <property type="match status" value="1"/>
</dbReference>
<name>A0A371G4F5_MUCPR</name>
<dbReference type="EMBL" id="QJKJ01006847">
    <property type="protein sequence ID" value="RDX85213.1"/>
    <property type="molecule type" value="Genomic_DNA"/>
</dbReference>
<organism evidence="3 4">
    <name type="scientific">Mucuna pruriens</name>
    <name type="common">Velvet bean</name>
    <name type="synonym">Dolichos pruriens</name>
    <dbReference type="NCBI Taxonomy" id="157652"/>
    <lineage>
        <taxon>Eukaryota</taxon>
        <taxon>Viridiplantae</taxon>
        <taxon>Streptophyta</taxon>
        <taxon>Embryophyta</taxon>
        <taxon>Tracheophyta</taxon>
        <taxon>Spermatophyta</taxon>
        <taxon>Magnoliopsida</taxon>
        <taxon>eudicotyledons</taxon>
        <taxon>Gunneridae</taxon>
        <taxon>Pentapetalae</taxon>
        <taxon>rosids</taxon>
        <taxon>fabids</taxon>
        <taxon>Fabales</taxon>
        <taxon>Fabaceae</taxon>
        <taxon>Papilionoideae</taxon>
        <taxon>50 kb inversion clade</taxon>
        <taxon>NPAAA clade</taxon>
        <taxon>indigoferoid/millettioid clade</taxon>
        <taxon>Phaseoleae</taxon>
        <taxon>Mucuna</taxon>
    </lineage>
</organism>
<feature type="region of interest" description="Disordered" evidence="1">
    <location>
        <begin position="252"/>
        <end position="342"/>
    </location>
</feature>
<comment type="caution">
    <text evidence="3">The sequence shown here is derived from an EMBL/GenBank/DDBJ whole genome shotgun (WGS) entry which is preliminary data.</text>
</comment>
<evidence type="ECO:0000313" key="4">
    <source>
        <dbReference type="Proteomes" id="UP000257109"/>
    </source>
</evidence>
<dbReference type="InterPro" id="IPR043128">
    <property type="entry name" value="Rev_trsase/Diguanyl_cyclase"/>
</dbReference>
<dbReference type="PANTHER" id="PTHR24559:SF430">
    <property type="entry name" value="RNA-DIRECTED DNA POLYMERASE"/>
    <property type="match status" value="1"/>
</dbReference>
<accession>A0A371G4F5</accession>
<evidence type="ECO:0000259" key="2">
    <source>
        <dbReference type="Pfam" id="PF00078"/>
    </source>
</evidence>
<dbReference type="OrthoDB" id="101614at2759"/>
<dbReference type="PANTHER" id="PTHR24559">
    <property type="entry name" value="TRANSPOSON TY3-I GAG-POL POLYPROTEIN"/>
    <property type="match status" value="1"/>
</dbReference>
<feature type="non-terminal residue" evidence="3">
    <location>
        <position position="1"/>
    </location>
</feature>
<proteinExistence type="predicted"/>
<reference evidence="3" key="1">
    <citation type="submission" date="2018-05" db="EMBL/GenBank/DDBJ databases">
        <title>Draft genome of Mucuna pruriens seed.</title>
        <authorList>
            <person name="Nnadi N.E."/>
            <person name="Vos R."/>
            <person name="Hasami M.H."/>
            <person name="Devisetty U.K."/>
            <person name="Aguiy J.C."/>
        </authorList>
    </citation>
    <scope>NUCLEOTIDE SEQUENCE [LARGE SCALE GENOMIC DNA]</scope>
    <source>
        <strain evidence="3">JCA_2017</strain>
    </source>
</reference>
<dbReference type="InterPro" id="IPR053134">
    <property type="entry name" value="RNA-dir_DNA_polymerase"/>
</dbReference>
<dbReference type="CDD" id="cd01647">
    <property type="entry name" value="RT_LTR"/>
    <property type="match status" value="1"/>
</dbReference>
<dbReference type="Proteomes" id="UP000257109">
    <property type="component" value="Unassembled WGS sequence"/>
</dbReference>
<dbReference type="Pfam" id="PF00078">
    <property type="entry name" value="RVT_1"/>
    <property type="match status" value="1"/>
</dbReference>
<dbReference type="AlphaFoldDB" id="A0A371G4F5"/>
<dbReference type="InterPro" id="IPR043502">
    <property type="entry name" value="DNA/RNA_pol_sf"/>
</dbReference>
<dbReference type="SUPFAM" id="SSF56672">
    <property type="entry name" value="DNA/RNA polymerases"/>
    <property type="match status" value="1"/>
</dbReference>
<evidence type="ECO:0000256" key="1">
    <source>
        <dbReference type="SAM" id="MobiDB-lite"/>
    </source>
</evidence>